<dbReference type="InterPro" id="IPR043128">
    <property type="entry name" value="Rev_trsase/Diguanyl_cyclase"/>
</dbReference>
<evidence type="ECO:0000313" key="3">
    <source>
        <dbReference type="EMBL" id="MBD1400600.1"/>
    </source>
</evidence>
<dbReference type="Gene3D" id="3.30.450.20">
    <property type="entry name" value="PAS domain"/>
    <property type="match status" value="1"/>
</dbReference>
<dbReference type="InterPro" id="IPR052155">
    <property type="entry name" value="Biofilm_reg_signaling"/>
</dbReference>
<dbReference type="InterPro" id="IPR000160">
    <property type="entry name" value="GGDEF_dom"/>
</dbReference>
<dbReference type="SUPFAM" id="SSF55073">
    <property type="entry name" value="Nucleotide cyclase"/>
    <property type="match status" value="1"/>
</dbReference>
<protein>
    <submittedName>
        <fullName evidence="3">Diguanylate cyclase</fullName>
    </submittedName>
</protein>
<feature type="domain" description="GGDEF" evidence="2">
    <location>
        <begin position="219"/>
        <end position="345"/>
    </location>
</feature>
<feature type="domain" description="PAS" evidence="1">
    <location>
        <begin position="69"/>
        <end position="139"/>
    </location>
</feature>
<dbReference type="SMART" id="SM00267">
    <property type="entry name" value="GGDEF"/>
    <property type="match status" value="1"/>
</dbReference>
<evidence type="ECO:0000313" key="4">
    <source>
        <dbReference type="Proteomes" id="UP000632828"/>
    </source>
</evidence>
<dbReference type="SUPFAM" id="SSF55785">
    <property type="entry name" value="PYP-like sensor domain (PAS domain)"/>
    <property type="match status" value="1"/>
</dbReference>
<dbReference type="EMBL" id="JACWUN010000007">
    <property type="protein sequence ID" value="MBD1400600.1"/>
    <property type="molecule type" value="Genomic_DNA"/>
</dbReference>
<dbReference type="PROSITE" id="PS50112">
    <property type="entry name" value="PAS"/>
    <property type="match status" value="1"/>
</dbReference>
<keyword evidence="4" id="KW-1185">Reference proteome</keyword>
<dbReference type="NCBIfam" id="TIGR00229">
    <property type="entry name" value="sensory_box"/>
    <property type="match status" value="1"/>
</dbReference>
<dbReference type="Proteomes" id="UP000632828">
    <property type="component" value="Unassembled WGS sequence"/>
</dbReference>
<dbReference type="Pfam" id="PF00989">
    <property type="entry name" value="PAS"/>
    <property type="match status" value="1"/>
</dbReference>
<dbReference type="PANTHER" id="PTHR44757">
    <property type="entry name" value="DIGUANYLATE CYCLASE DGCP"/>
    <property type="match status" value="1"/>
</dbReference>
<dbReference type="SMART" id="SM00091">
    <property type="entry name" value="PAS"/>
    <property type="match status" value="1"/>
</dbReference>
<dbReference type="NCBIfam" id="TIGR00254">
    <property type="entry name" value="GGDEF"/>
    <property type="match status" value="1"/>
</dbReference>
<organism evidence="3 4">
    <name type="scientific">Pelovirga terrestris</name>
    <dbReference type="NCBI Taxonomy" id="2771352"/>
    <lineage>
        <taxon>Bacteria</taxon>
        <taxon>Pseudomonadati</taxon>
        <taxon>Thermodesulfobacteriota</taxon>
        <taxon>Desulfuromonadia</taxon>
        <taxon>Geobacterales</taxon>
        <taxon>Geobacteraceae</taxon>
        <taxon>Pelovirga</taxon>
    </lineage>
</organism>
<sequence length="345" mass="39195">MDHPKNSAPEGNRLRHRAEDYLFMQRSGKTLSRTDSEIQGLLHELQVHQIELEMQNTELRRTRDELETSLSMYTNLYNFAPVGYFTLTRDGTIQAVNHSGAALLNSELSRLLGKRFGQYVSPEDRASFAIFLEKIFAGRDKIEGEITLLNTKNMPLIVRIEAVKTVSMQECLFALIDITKNRHYEEKLQYLSAHDTLTGLFNRSFFDAELERLMDSRLYPVSIIIADVDDLKGINDTFGHAAGDQMIKLAAKVLRHAVRPEDVVARIGGDEFAVLLPQTTSTDEAFLRMRQSQDTIQFESKELPLRLSLGAATARNSGQLRDAMHLADLRMYEDKNTNRQGRSEG</sequence>
<reference evidence="3" key="1">
    <citation type="submission" date="2020-09" db="EMBL/GenBank/DDBJ databases">
        <title>Pelobacter alkaliphilus sp. nov., a novel anaerobic arsenate-reducing bacterium from terrestrial mud volcano.</title>
        <authorList>
            <person name="Khomyakova M.A."/>
            <person name="Merkel A.Y."/>
            <person name="Slobodkin A.I."/>
        </authorList>
    </citation>
    <scope>NUCLEOTIDE SEQUENCE</scope>
    <source>
        <strain evidence="3">M08fum</strain>
    </source>
</reference>
<evidence type="ECO:0000259" key="2">
    <source>
        <dbReference type="PROSITE" id="PS50887"/>
    </source>
</evidence>
<evidence type="ECO:0000259" key="1">
    <source>
        <dbReference type="PROSITE" id="PS50112"/>
    </source>
</evidence>
<dbReference type="InterPro" id="IPR035965">
    <property type="entry name" value="PAS-like_dom_sf"/>
</dbReference>
<dbReference type="Pfam" id="PF00990">
    <property type="entry name" value="GGDEF"/>
    <property type="match status" value="1"/>
</dbReference>
<proteinExistence type="predicted"/>
<dbReference type="InterPro" id="IPR029787">
    <property type="entry name" value="Nucleotide_cyclase"/>
</dbReference>
<dbReference type="CDD" id="cd00130">
    <property type="entry name" value="PAS"/>
    <property type="match status" value="1"/>
</dbReference>
<dbReference type="GO" id="GO:0006355">
    <property type="term" value="P:regulation of DNA-templated transcription"/>
    <property type="evidence" value="ECO:0007669"/>
    <property type="project" value="InterPro"/>
</dbReference>
<dbReference type="Gene3D" id="3.30.70.270">
    <property type="match status" value="1"/>
</dbReference>
<dbReference type="PROSITE" id="PS50887">
    <property type="entry name" value="GGDEF"/>
    <property type="match status" value="1"/>
</dbReference>
<gene>
    <name evidence="3" type="ORF">ICT70_07940</name>
</gene>
<dbReference type="InterPro" id="IPR000014">
    <property type="entry name" value="PAS"/>
</dbReference>
<dbReference type="RefSeq" id="WP_191155300.1">
    <property type="nucleotide sequence ID" value="NZ_JACWUN010000007.1"/>
</dbReference>
<comment type="caution">
    <text evidence="3">The sequence shown here is derived from an EMBL/GenBank/DDBJ whole genome shotgun (WGS) entry which is preliminary data.</text>
</comment>
<accession>A0A8J6QSA7</accession>
<dbReference type="AlphaFoldDB" id="A0A8J6QSA7"/>
<name>A0A8J6QSA7_9BACT</name>
<dbReference type="PANTHER" id="PTHR44757:SF2">
    <property type="entry name" value="BIOFILM ARCHITECTURE MAINTENANCE PROTEIN MBAA"/>
    <property type="match status" value="1"/>
</dbReference>
<dbReference type="CDD" id="cd01949">
    <property type="entry name" value="GGDEF"/>
    <property type="match status" value="1"/>
</dbReference>
<dbReference type="InterPro" id="IPR013767">
    <property type="entry name" value="PAS_fold"/>
</dbReference>